<dbReference type="EMBL" id="GIFC01005122">
    <property type="protein sequence ID" value="MXU87205.1"/>
    <property type="molecule type" value="Transcribed_RNA"/>
</dbReference>
<evidence type="ECO:0000313" key="1">
    <source>
        <dbReference type="EMBL" id="MXU87205.1"/>
    </source>
</evidence>
<sequence length="95" mass="10307">MLVAKGGHLWLEACLLGHLVRAGLVCWVGVVAHLCCHPVLEDYQGCYELQQVHLEGLLEVLGQAFPNGHLLVELDDVRGDGPLPLGPCLLLEPVH</sequence>
<reference evidence="1" key="1">
    <citation type="submission" date="2019-12" db="EMBL/GenBank/DDBJ databases">
        <title>An insight into the sialome of adult female Ixodes ricinus ticks feeding for 6 days.</title>
        <authorList>
            <person name="Perner J."/>
            <person name="Ribeiro J.M.C."/>
        </authorList>
    </citation>
    <scope>NUCLEOTIDE SEQUENCE</scope>
    <source>
        <strain evidence="1">Semi-engorged</strain>
        <tissue evidence="1">Salivary glands</tissue>
    </source>
</reference>
<protein>
    <submittedName>
        <fullName evidence="1">Putative secreted protein</fullName>
    </submittedName>
</protein>
<accession>A0A6B0UEK1</accession>
<organism evidence="1">
    <name type="scientific">Ixodes ricinus</name>
    <name type="common">Common tick</name>
    <name type="synonym">Acarus ricinus</name>
    <dbReference type="NCBI Taxonomy" id="34613"/>
    <lineage>
        <taxon>Eukaryota</taxon>
        <taxon>Metazoa</taxon>
        <taxon>Ecdysozoa</taxon>
        <taxon>Arthropoda</taxon>
        <taxon>Chelicerata</taxon>
        <taxon>Arachnida</taxon>
        <taxon>Acari</taxon>
        <taxon>Parasitiformes</taxon>
        <taxon>Ixodida</taxon>
        <taxon>Ixodoidea</taxon>
        <taxon>Ixodidae</taxon>
        <taxon>Ixodinae</taxon>
        <taxon>Ixodes</taxon>
    </lineage>
</organism>
<name>A0A6B0UEK1_IXORI</name>
<proteinExistence type="predicted"/>
<dbReference type="AlphaFoldDB" id="A0A6B0UEK1"/>